<organism evidence="1 2">
    <name type="scientific">Planktothrix paucivesiculata PCC 9631</name>
    <dbReference type="NCBI Taxonomy" id="671071"/>
    <lineage>
        <taxon>Bacteria</taxon>
        <taxon>Bacillati</taxon>
        <taxon>Cyanobacteriota</taxon>
        <taxon>Cyanophyceae</taxon>
        <taxon>Oscillatoriophycideae</taxon>
        <taxon>Oscillatoriales</taxon>
        <taxon>Microcoleaceae</taxon>
        <taxon>Planktothrix</taxon>
    </lineage>
</organism>
<protein>
    <submittedName>
        <fullName evidence="1">Uncharacterized protein</fullName>
    </submittedName>
</protein>
<dbReference type="RefSeq" id="WP_083621994.1">
    <property type="nucleotide sequence ID" value="NZ_LR735018.1"/>
</dbReference>
<evidence type="ECO:0000313" key="2">
    <source>
        <dbReference type="Proteomes" id="UP000182190"/>
    </source>
</evidence>
<reference evidence="1" key="1">
    <citation type="submission" date="2019-10" db="EMBL/GenBank/DDBJ databases">
        <authorList>
            <consortium name="Genoscope - CEA"/>
            <person name="William W."/>
        </authorList>
    </citation>
    <scope>NUCLEOTIDE SEQUENCE [LARGE SCALE GENOMIC DNA]</scope>
    <source>
        <strain evidence="1">BBR_PRJEB10994</strain>
    </source>
</reference>
<sequence length="86" mass="9956">MAFNQDIPANWKPISELNAPAGYGASAKIQSNQPDSDSETNFDHLCNIAEEIRNDPLKMRLLADRIYQLMLEDLRWQKERSMNYRG</sequence>
<dbReference type="OrthoDB" id="461614at2"/>
<dbReference type="Proteomes" id="UP000182190">
    <property type="component" value="Unassembled WGS sequence"/>
</dbReference>
<keyword evidence="2" id="KW-1185">Reference proteome</keyword>
<proteinExistence type="predicted"/>
<accession>A0A7Z9C3C7</accession>
<gene>
    <name evidence="1" type="ORF">PL9631_820002</name>
</gene>
<evidence type="ECO:0000313" key="1">
    <source>
        <dbReference type="EMBL" id="VXD24542.1"/>
    </source>
</evidence>
<comment type="caution">
    <text evidence="1">The sequence shown here is derived from an EMBL/GenBank/DDBJ whole genome shotgun (WGS) entry which is preliminary data.</text>
</comment>
<name>A0A7Z9C3C7_9CYAN</name>
<dbReference type="EMBL" id="CZCS02000226">
    <property type="protein sequence ID" value="VXD24542.1"/>
    <property type="molecule type" value="Genomic_DNA"/>
</dbReference>
<dbReference type="AlphaFoldDB" id="A0A7Z9C3C7"/>